<dbReference type="CDD" id="cd03522">
    <property type="entry name" value="MoeA_like"/>
    <property type="match status" value="1"/>
</dbReference>
<dbReference type="RefSeq" id="WP_002699337.1">
    <property type="nucleotide sequence ID" value="NZ_CDNC01000007.1"/>
</dbReference>
<dbReference type="GO" id="GO:0005829">
    <property type="term" value="C:cytosol"/>
    <property type="evidence" value="ECO:0007669"/>
    <property type="project" value="TreeGrafter"/>
</dbReference>
<evidence type="ECO:0000259" key="2">
    <source>
        <dbReference type="SMART" id="SM00852"/>
    </source>
</evidence>
<evidence type="ECO:0000313" key="6">
    <source>
        <dbReference type="Proteomes" id="UP000323594"/>
    </source>
</evidence>
<dbReference type="OrthoDB" id="9767940at2"/>
<comment type="function">
    <text evidence="1">Catalyzes the insertion of molybdate into adenylated molybdopterin with the concomitant release of AMP.</text>
</comment>
<name>A0A0B7GRB2_TREPH</name>
<dbReference type="InterPro" id="IPR038987">
    <property type="entry name" value="MoeA-like"/>
</dbReference>
<dbReference type="PANTHER" id="PTHR10192">
    <property type="entry name" value="MOLYBDOPTERIN BIOSYNTHESIS PROTEIN"/>
    <property type="match status" value="1"/>
</dbReference>
<sequence>MKVIQTKDAVGKILFHDLTQIIPGKSKSARFKRGHVIKEEDIEVLLSMGKEHVYVYELDDTHYHEEDAARILAGICAGENIRLSDVSEGRINLISEIDGLLKVNVKLLHTINSMPDVMIATKYNDSVIKEGDVLAGTRAIPLIIKKEKIKNCLDSAQGEHILKVLPYKKQRVGIITTGSEVFSGKIKDGFKEVLTEKLLPFDFEIIHHSYSKDDIDSILTEIRAADKKNCDLILCTGGMSVDPDDLTPGAIKAYADHVVSYGTPVLPGAMFLVAHKNRTAVLGLPGSIIFNKKTVFDLILPKIAAGEIITKEYLISLGHGGLL</sequence>
<dbReference type="GO" id="GO:0061599">
    <property type="term" value="F:molybdopterin molybdotransferase activity"/>
    <property type="evidence" value="ECO:0007669"/>
    <property type="project" value="UniProtKB-UniRule"/>
</dbReference>
<evidence type="ECO:0000256" key="1">
    <source>
        <dbReference type="RuleBase" id="RU365090"/>
    </source>
</evidence>
<evidence type="ECO:0000313" key="3">
    <source>
        <dbReference type="EMBL" id="CEM61149.1"/>
    </source>
</evidence>
<dbReference type="UniPathway" id="UPA00344"/>
<dbReference type="Proteomes" id="UP000042527">
    <property type="component" value="Unassembled WGS sequence"/>
</dbReference>
<protein>
    <recommendedName>
        <fullName evidence="1">Molybdopterin molybdenumtransferase</fullName>
        <ecNumber evidence="1">2.10.1.1</ecNumber>
    </recommendedName>
</protein>
<organism evidence="3 5">
    <name type="scientific">Treponema phagedenis</name>
    <dbReference type="NCBI Taxonomy" id="162"/>
    <lineage>
        <taxon>Bacteria</taxon>
        <taxon>Pseudomonadati</taxon>
        <taxon>Spirochaetota</taxon>
        <taxon>Spirochaetia</taxon>
        <taxon>Spirochaetales</taxon>
        <taxon>Treponemataceae</taxon>
        <taxon>Treponema</taxon>
    </lineage>
</organism>
<reference evidence="4 6" key="3">
    <citation type="submission" date="2019-08" db="EMBL/GenBank/DDBJ databases">
        <authorList>
            <person name="Kuhnert P."/>
        </authorList>
    </citation>
    <scope>NUCLEOTIDE SEQUENCE [LARGE SCALE GENOMIC DNA]</scope>
    <source>
        <strain evidence="4 6">B36.5</strain>
    </source>
</reference>
<keyword evidence="5" id="KW-1185">Reference proteome</keyword>
<dbReference type="EMBL" id="CP042817">
    <property type="protein sequence ID" value="QEJ98894.1"/>
    <property type="molecule type" value="Genomic_DNA"/>
</dbReference>
<evidence type="ECO:0000313" key="4">
    <source>
        <dbReference type="EMBL" id="QEJ98894.1"/>
    </source>
</evidence>
<dbReference type="SUPFAM" id="SSF53218">
    <property type="entry name" value="Molybdenum cofactor biosynthesis proteins"/>
    <property type="match status" value="1"/>
</dbReference>
<comment type="similarity">
    <text evidence="1">Belongs to the MoeA family.</text>
</comment>
<evidence type="ECO:0000313" key="5">
    <source>
        <dbReference type="Proteomes" id="UP000042527"/>
    </source>
</evidence>
<dbReference type="Gene3D" id="3.40.980.10">
    <property type="entry name" value="MoaB/Mog-like domain"/>
    <property type="match status" value="1"/>
</dbReference>
<dbReference type="SMART" id="SM00852">
    <property type="entry name" value="MoCF_biosynth"/>
    <property type="match status" value="1"/>
</dbReference>
<comment type="catalytic activity">
    <reaction evidence="1">
        <text>adenylyl-molybdopterin + molybdate = Mo-molybdopterin + AMP + H(+)</text>
        <dbReference type="Rhea" id="RHEA:35047"/>
        <dbReference type="ChEBI" id="CHEBI:15378"/>
        <dbReference type="ChEBI" id="CHEBI:36264"/>
        <dbReference type="ChEBI" id="CHEBI:62727"/>
        <dbReference type="ChEBI" id="CHEBI:71302"/>
        <dbReference type="ChEBI" id="CHEBI:456215"/>
    </reaction>
</comment>
<dbReference type="GO" id="GO:0006777">
    <property type="term" value="P:Mo-molybdopterin cofactor biosynthetic process"/>
    <property type="evidence" value="ECO:0007669"/>
    <property type="project" value="UniProtKB-UniRule"/>
</dbReference>
<keyword evidence="1" id="KW-0500">Molybdenum</keyword>
<feature type="domain" description="MoaB/Mog" evidence="2">
    <location>
        <begin position="173"/>
        <end position="305"/>
    </location>
</feature>
<dbReference type="Pfam" id="PF00994">
    <property type="entry name" value="MoCF_biosynth"/>
    <property type="match status" value="1"/>
</dbReference>
<dbReference type="InterPro" id="IPR036425">
    <property type="entry name" value="MoaB/Mog-like_dom_sf"/>
</dbReference>
<keyword evidence="1" id="KW-0460">Magnesium</keyword>
<dbReference type="GeneID" id="57754103"/>
<comment type="cofactor">
    <cofactor evidence="1">
        <name>Mg(2+)</name>
        <dbReference type="ChEBI" id="CHEBI:18420"/>
    </cofactor>
</comment>
<dbReference type="AlphaFoldDB" id="A0A0B7GRB2"/>
<comment type="pathway">
    <text evidence="1">Cofactor biosynthesis; molybdopterin biosynthesis.</text>
</comment>
<reference evidence="3" key="2">
    <citation type="submission" date="2015-01" db="EMBL/GenBank/DDBJ databases">
        <authorList>
            <person name="Xiang T."/>
            <person name="Song Y."/>
            <person name="Huang L."/>
            <person name="Wang B."/>
            <person name="Wu P."/>
        </authorList>
    </citation>
    <scope>NUCLEOTIDE SEQUENCE [LARGE SCALE GENOMIC DNA]</scope>
    <source>
        <strain evidence="3">V1</strain>
    </source>
</reference>
<dbReference type="InterPro" id="IPR001453">
    <property type="entry name" value="MoaB/Mog_dom"/>
</dbReference>
<dbReference type="EMBL" id="CDNC01000007">
    <property type="protein sequence ID" value="CEM61149.1"/>
    <property type="molecule type" value="Genomic_DNA"/>
</dbReference>
<dbReference type="GO" id="GO:0046872">
    <property type="term" value="F:metal ion binding"/>
    <property type="evidence" value="ECO:0007669"/>
    <property type="project" value="UniProtKB-UniRule"/>
</dbReference>
<keyword evidence="1" id="KW-0501">Molybdenum cofactor biosynthesis</keyword>
<gene>
    <name evidence="4" type="ORF">FUT82_13420</name>
    <name evidence="3" type="ORF">TPHV1_150031</name>
</gene>
<accession>A0A0B7GRB2</accession>
<dbReference type="Proteomes" id="UP000323594">
    <property type="component" value="Chromosome"/>
</dbReference>
<proteinExistence type="inferred from homology"/>
<keyword evidence="1" id="KW-0808">Transferase</keyword>
<keyword evidence="1" id="KW-0479">Metal-binding</keyword>
<dbReference type="EC" id="2.10.1.1" evidence="1"/>
<dbReference type="PANTHER" id="PTHR10192:SF28">
    <property type="entry name" value="MOLYBDOPTERIN MOLYBDENUMTRANSFERASE"/>
    <property type="match status" value="1"/>
</dbReference>
<reference evidence="5" key="1">
    <citation type="submission" date="2015-01" db="EMBL/GenBank/DDBJ databases">
        <authorList>
            <person name="Manzoor Shahid"/>
            <person name="Zubair Saima"/>
        </authorList>
    </citation>
    <scope>NUCLEOTIDE SEQUENCE [LARGE SCALE GENOMIC DNA]</scope>
    <source>
        <strain evidence="5">V1</strain>
    </source>
</reference>